<evidence type="ECO:0000259" key="2">
    <source>
        <dbReference type="PROSITE" id="PS50994"/>
    </source>
</evidence>
<dbReference type="PROSITE" id="PS50013">
    <property type="entry name" value="CHROMO_2"/>
    <property type="match status" value="1"/>
</dbReference>
<reference evidence="3 4" key="1">
    <citation type="submission" date="2022-12" db="EMBL/GenBank/DDBJ databases">
        <title>Chromosome-level genome of Tegillarca granosa.</title>
        <authorList>
            <person name="Kim J."/>
        </authorList>
    </citation>
    <scope>NUCLEOTIDE SEQUENCE [LARGE SCALE GENOMIC DNA]</scope>
    <source>
        <strain evidence="3">Teg-2019</strain>
        <tissue evidence="3">Adductor muscle</tissue>
    </source>
</reference>
<dbReference type="InterPro" id="IPR016197">
    <property type="entry name" value="Chromo-like_dom_sf"/>
</dbReference>
<organism evidence="3 4">
    <name type="scientific">Tegillarca granosa</name>
    <name type="common">Malaysian cockle</name>
    <name type="synonym">Anadara granosa</name>
    <dbReference type="NCBI Taxonomy" id="220873"/>
    <lineage>
        <taxon>Eukaryota</taxon>
        <taxon>Metazoa</taxon>
        <taxon>Spiralia</taxon>
        <taxon>Lophotrochozoa</taxon>
        <taxon>Mollusca</taxon>
        <taxon>Bivalvia</taxon>
        <taxon>Autobranchia</taxon>
        <taxon>Pteriomorphia</taxon>
        <taxon>Arcoida</taxon>
        <taxon>Arcoidea</taxon>
        <taxon>Arcidae</taxon>
        <taxon>Tegillarca</taxon>
    </lineage>
</organism>
<evidence type="ECO:0000313" key="3">
    <source>
        <dbReference type="EMBL" id="KAJ8309715.1"/>
    </source>
</evidence>
<proteinExistence type="predicted"/>
<dbReference type="InterPro" id="IPR012337">
    <property type="entry name" value="RNaseH-like_sf"/>
</dbReference>
<dbReference type="Pfam" id="PF00665">
    <property type="entry name" value="rve"/>
    <property type="match status" value="1"/>
</dbReference>
<dbReference type="SUPFAM" id="SSF54160">
    <property type="entry name" value="Chromo domain-like"/>
    <property type="match status" value="1"/>
</dbReference>
<dbReference type="EMBL" id="JARBDR010000640">
    <property type="protein sequence ID" value="KAJ8309715.1"/>
    <property type="molecule type" value="Genomic_DNA"/>
</dbReference>
<dbReference type="Gene3D" id="2.40.50.40">
    <property type="match status" value="1"/>
</dbReference>
<dbReference type="InterPro" id="IPR036397">
    <property type="entry name" value="RNaseH_sf"/>
</dbReference>
<dbReference type="SUPFAM" id="SSF53098">
    <property type="entry name" value="Ribonuclease H-like"/>
    <property type="match status" value="1"/>
</dbReference>
<dbReference type="InterPro" id="IPR001584">
    <property type="entry name" value="Integrase_cat-core"/>
</dbReference>
<evidence type="ECO:0008006" key="5">
    <source>
        <dbReference type="Google" id="ProtNLM"/>
    </source>
</evidence>
<protein>
    <recommendedName>
        <fullName evidence="5">Integrase catalytic domain-containing protein</fullName>
    </recommendedName>
</protein>
<dbReference type="PROSITE" id="PS50994">
    <property type="entry name" value="INTEGRASE"/>
    <property type="match status" value="1"/>
</dbReference>
<gene>
    <name evidence="3" type="ORF">KUTeg_011580</name>
</gene>
<sequence>MLTSEEEDYLKSIWTDPKHPGAYAGPQKLYLIVKKEGKYKIGFRRIKQFLSDQDAYSLQKRVQRNFKRNRVIVFIHNGIWTFWMLVAQDVFSRYVSVVPMKNKSANETIRALELLLSKGRKPEIIRTDNGGVFQNKRVMSYLKERDIHQIFAQNETKSNYSERAIQNLKKKRRRPIFKFKINDKVRITYLRHPFRREYRQKWTGEVFKMYKRFVRDGLPVYKLRDFNDDIIRGTFMTQEMQKVNKDDNTIWKIDKILKQHKKNGEDELLVSWQHWPSKFNSWIRKSDVVSIYDIKRTIDVIKH</sequence>
<evidence type="ECO:0000259" key="1">
    <source>
        <dbReference type="PROSITE" id="PS50013"/>
    </source>
</evidence>
<accession>A0ABQ9F0Q4</accession>
<dbReference type="CDD" id="cd00024">
    <property type="entry name" value="CD_CSD"/>
    <property type="match status" value="1"/>
</dbReference>
<feature type="domain" description="Chromo" evidence="1">
    <location>
        <begin position="251"/>
        <end position="303"/>
    </location>
</feature>
<name>A0ABQ9F0Q4_TEGGR</name>
<feature type="domain" description="Integrase catalytic" evidence="2">
    <location>
        <begin position="56"/>
        <end position="171"/>
    </location>
</feature>
<evidence type="ECO:0000313" key="4">
    <source>
        <dbReference type="Proteomes" id="UP001217089"/>
    </source>
</evidence>
<dbReference type="PANTHER" id="PTHR46585:SF1">
    <property type="entry name" value="CHROMO DOMAIN-CONTAINING PROTEIN"/>
    <property type="match status" value="1"/>
</dbReference>
<dbReference type="InterPro" id="IPR000953">
    <property type="entry name" value="Chromo/chromo_shadow_dom"/>
</dbReference>
<dbReference type="PANTHER" id="PTHR46585">
    <property type="entry name" value="INTEGRASE CORE DOMAIN CONTAINING PROTEIN"/>
    <property type="match status" value="1"/>
</dbReference>
<keyword evidence="4" id="KW-1185">Reference proteome</keyword>
<comment type="caution">
    <text evidence="3">The sequence shown here is derived from an EMBL/GenBank/DDBJ whole genome shotgun (WGS) entry which is preliminary data.</text>
</comment>
<dbReference type="Gene3D" id="3.30.420.10">
    <property type="entry name" value="Ribonuclease H-like superfamily/Ribonuclease H"/>
    <property type="match status" value="1"/>
</dbReference>
<dbReference type="Proteomes" id="UP001217089">
    <property type="component" value="Unassembled WGS sequence"/>
</dbReference>